<dbReference type="RefSeq" id="WP_148966680.1">
    <property type="nucleotide sequence ID" value="NZ_VTEU01000008.1"/>
</dbReference>
<dbReference type="InterPro" id="IPR032750">
    <property type="entry name" value="TnsD_C"/>
</dbReference>
<gene>
    <name evidence="3" type="ORF">FZC74_16670</name>
</gene>
<evidence type="ECO:0008006" key="5">
    <source>
        <dbReference type="Google" id="ProtNLM"/>
    </source>
</evidence>
<evidence type="ECO:0000313" key="3">
    <source>
        <dbReference type="EMBL" id="TYS57324.1"/>
    </source>
</evidence>
<evidence type="ECO:0000313" key="4">
    <source>
        <dbReference type="Proteomes" id="UP000323393"/>
    </source>
</evidence>
<sequence length="617" mass="72461">MLFFPMVYKDELLYSVLARYHQYSGNENFKHSLNEVFGSSTVCTTLFFPSSISNLSNNLPPHSFTPNHIIESHTILPYYKPWIPLKRYSTLINKMLNEKGSDLYMLLGRTASSVKSKQSLYYCEDCVKFERKMYGEAYWHRTHQLDGVLVCHIHRKFLIMSKIDLSKRTNKHSLFTLDNSIETNDSKRIVYNRDNFKHLLTVAEQSYTLLESRFTAITPEKLRFFYVSKLREMEFVTLSGNIRWKKLIASFTSYYGESVLKECKSNISVEAEDTWLHKVLRKPRGSCHPLRHILLISFLGETVKSLLTKLNIDNYTPFGAGPWPCLNKAADHYKEAIITTVKITKDFKSSNPVGTFKCTCGFSYSRKGPDFVTEDRYRIGRIKEFGDVWREKLKETNKSELSLRKKAEVLGVDPKTVINQLLKDDQININVESISSDIKHSQKQQWLKLINENTGLSISELRKSNSNLYMWLYRNDREWLKEHSPKKIRIKSKGLIIDWKQRDIQIAELAKSKVKDILNEKKILRVTKNEIGRRMGNINLLYKNMHKLPKTKLFLESRLESIEEFQMRRIKEVIKKLMLNRGVVKEWEVIRESGLKPKYANKHKQFIKRRIFASYKL</sequence>
<dbReference type="InterPro" id="IPR009492">
    <property type="entry name" value="TniQ"/>
</dbReference>
<evidence type="ECO:0000259" key="1">
    <source>
        <dbReference type="Pfam" id="PF06527"/>
    </source>
</evidence>
<proteinExistence type="predicted"/>
<accession>A0AA94WMJ6</accession>
<feature type="domain" description="TniQ" evidence="1">
    <location>
        <begin position="3"/>
        <end position="157"/>
    </location>
</feature>
<evidence type="ECO:0000259" key="2">
    <source>
        <dbReference type="Pfam" id="PF15978"/>
    </source>
</evidence>
<protein>
    <recommendedName>
        <fullName evidence="5">Transposon Tn7 transposition protein TnsD C-termianl domain-containing protein</fullName>
    </recommendedName>
</protein>
<comment type="caution">
    <text evidence="3">The sequence shown here is derived from an EMBL/GenBank/DDBJ whole genome shotgun (WGS) entry which is preliminary data.</text>
</comment>
<dbReference type="Pfam" id="PF15978">
    <property type="entry name" value="TnsD"/>
    <property type="match status" value="1"/>
</dbReference>
<feature type="domain" description="Transposon Tn7 transposition protein TnsD C-terminal" evidence="2">
    <location>
        <begin position="203"/>
        <end position="555"/>
    </location>
</feature>
<dbReference type="Pfam" id="PF06527">
    <property type="entry name" value="TniQ"/>
    <property type="match status" value="1"/>
</dbReference>
<reference evidence="3 4" key="1">
    <citation type="submission" date="2019-08" db="EMBL/GenBank/DDBJ databases">
        <title>Bacillus genomes from the desert of Cuatro Cienegas, Coahuila.</title>
        <authorList>
            <person name="Olmedo-Alvarez G."/>
        </authorList>
    </citation>
    <scope>NUCLEOTIDE SEQUENCE [LARGE SCALE GENOMIC DNA]</scope>
    <source>
        <strain evidence="3 4">CH88_3T</strain>
    </source>
</reference>
<organism evidence="3 4">
    <name type="scientific">Sutcliffiella horikoshii</name>
    <dbReference type="NCBI Taxonomy" id="79883"/>
    <lineage>
        <taxon>Bacteria</taxon>
        <taxon>Bacillati</taxon>
        <taxon>Bacillota</taxon>
        <taxon>Bacilli</taxon>
        <taxon>Bacillales</taxon>
        <taxon>Bacillaceae</taxon>
        <taxon>Sutcliffiella</taxon>
    </lineage>
</organism>
<dbReference type="Proteomes" id="UP000323393">
    <property type="component" value="Unassembled WGS sequence"/>
</dbReference>
<name>A0AA94WMJ6_9BACI</name>
<dbReference type="AlphaFoldDB" id="A0AA94WMJ6"/>
<dbReference type="EMBL" id="VTEU01000008">
    <property type="protein sequence ID" value="TYS57324.1"/>
    <property type="molecule type" value="Genomic_DNA"/>
</dbReference>